<feature type="domain" description="Pesticidal crystal protein Cry22Aa Ig-like" evidence="4">
    <location>
        <begin position="223"/>
        <end position="293"/>
    </location>
</feature>
<feature type="domain" description="Pesticidal crystal protein Cry22Aa Ig-like" evidence="4">
    <location>
        <begin position="147"/>
        <end position="214"/>
    </location>
</feature>
<dbReference type="EMBL" id="JMCB01000015">
    <property type="protein sequence ID" value="KFE63936.1"/>
    <property type="molecule type" value="Genomic_DNA"/>
</dbReference>
<evidence type="ECO:0000313" key="6">
    <source>
        <dbReference type="EMBL" id="KFE63936.1"/>
    </source>
</evidence>
<feature type="chain" id="PRO_5001799473" description="HYR domain-containing protein" evidence="3">
    <location>
        <begin position="21"/>
        <end position="785"/>
    </location>
</feature>
<dbReference type="InterPro" id="IPR026588">
    <property type="entry name" value="Choice_anch_A"/>
</dbReference>
<evidence type="ECO:0000259" key="5">
    <source>
        <dbReference type="Pfam" id="PF20597"/>
    </source>
</evidence>
<dbReference type="OrthoDB" id="8800327at2"/>
<comment type="caution">
    <text evidence="6">The sequence shown here is derived from an EMBL/GenBank/DDBJ whole genome shotgun (WGS) entry which is preliminary data.</text>
</comment>
<dbReference type="PANTHER" id="PTHR15127">
    <property type="entry name" value="HEAVYWEIGHT, ISOFORM A"/>
    <property type="match status" value="1"/>
</dbReference>
<evidence type="ECO:0000256" key="1">
    <source>
        <dbReference type="ARBA" id="ARBA00022999"/>
    </source>
</evidence>
<feature type="domain" description="Pesticidal crystal protein Cry22Aa Ig-like" evidence="4">
    <location>
        <begin position="458"/>
        <end position="529"/>
    </location>
</feature>
<dbReference type="PANTHER" id="PTHR15127:SF32">
    <property type="entry name" value="HEAVYWEIGHT, ISOFORM A"/>
    <property type="match status" value="1"/>
</dbReference>
<evidence type="ECO:0000256" key="2">
    <source>
        <dbReference type="SAM" id="MobiDB-lite"/>
    </source>
</evidence>
<dbReference type="AlphaFoldDB" id="A0A085W8C3"/>
<evidence type="ECO:0000259" key="4">
    <source>
        <dbReference type="Pfam" id="PF16403"/>
    </source>
</evidence>
<feature type="domain" description="Choice-of-anchor A" evidence="5">
    <location>
        <begin position="540"/>
        <end position="775"/>
    </location>
</feature>
<proteinExistence type="predicted"/>
<feature type="domain" description="Pesticidal crystal protein Cry22Aa Ig-like" evidence="4">
    <location>
        <begin position="382"/>
        <end position="449"/>
    </location>
</feature>
<feature type="signal peptide" evidence="3">
    <location>
        <begin position="1"/>
        <end position="20"/>
    </location>
</feature>
<dbReference type="NCBIfam" id="TIGR04215">
    <property type="entry name" value="choice_anch_A"/>
    <property type="match status" value="1"/>
</dbReference>
<protein>
    <recommendedName>
        <fullName evidence="8">HYR domain-containing protein</fullName>
    </recommendedName>
</protein>
<reference evidence="6 7" key="1">
    <citation type="submission" date="2014-04" db="EMBL/GenBank/DDBJ databases">
        <title>Genome assembly of Hyalangium minutum DSM 14724.</title>
        <authorList>
            <person name="Sharma G."/>
            <person name="Subramanian S."/>
        </authorList>
    </citation>
    <scope>NUCLEOTIDE SEQUENCE [LARGE SCALE GENOMIC DNA]</scope>
    <source>
        <strain evidence="6 7">DSM 14724</strain>
    </source>
</reference>
<feature type="compositionally biased region" description="Low complexity" evidence="2">
    <location>
        <begin position="36"/>
        <end position="55"/>
    </location>
</feature>
<keyword evidence="3" id="KW-0732">Signal</keyword>
<evidence type="ECO:0000256" key="3">
    <source>
        <dbReference type="SAM" id="SignalP"/>
    </source>
</evidence>
<accession>A0A085W8C3</accession>
<sequence>MTLRSGWSAFLLGAALTAIACGEPTREASPEPSKNQGSAVQSESVSEETSSPVQSLAANPPVARCGNVLVRTANTCTFPASIDNGSSDPDGDLVGCTQSPAGPYAVGTTPVTLTCTDRGGRSASCTGSVTVADGVVPVVRVSPLNQTVQCARGGSYAYLTGVTADDLCEGALPSSSISYSGTVNMAQLASFSVTYQARDAASNVSAPVTRTVTVVDTLSPVLSLLGAATMPLECGSSFNDPGALATDVCLGVLNSAIVRTGTVNPNVVGNYPLVYNVSDGRNAATPQTRTVRVSDTRAPMVTLNGALSLTVECGGPFVDPGATAVDSCAGVLPAVAINPPDLSRPGSYSTQYRATDPSGNSAATAQNRAITVADTLPPTVVLRGPAAVSVECGSPFVDPGASAVDQCAGTVAVNASGSVNGQQPGTYALTYSASDGRGHFGSATRTVSVIDTLAPVLELVGPDSLELECDGSPYVELGAVASDACAGDLTPDVVISSNLDQSQAGAYTVTYSVTDGAGNASTASRQLTVGPCATCLPVHLSDYTLFLQEDYTGGHDVEGKVAAGGNISMTDFAVGFGLPDSQISNTLVAQGNLSLARGGVWGDAWYGGSYSADSAVVYSRGAVAQGTPIDFTARFAELRHLSSGLGALPTTGTTRRESWGGIFLTGTQPAVNVFDVDASAFTGARMLSIDAPAGSLAVVNIRGASATFTGFGIFFSGIDQHGVLYNFVDATSITAQGFGFWGTVLAPRAHVSFSDGSWDGGIYARSFTGNAEGHLNALDDREVCP</sequence>
<evidence type="ECO:0008006" key="8">
    <source>
        <dbReference type="Google" id="ProtNLM"/>
    </source>
</evidence>
<gene>
    <name evidence="6" type="ORF">DB31_2348</name>
</gene>
<feature type="region of interest" description="Disordered" evidence="2">
    <location>
        <begin position="24"/>
        <end position="58"/>
    </location>
</feature>
<dbReference type="PROSITE" id="PS51257">
    <property type="entry name" value="PROKAR_LIPOPROTEIN"/>
    <property type="match status" value="1"/>
</dbReference>
<dbReference type="InterPro" id="IPR013783">
    <property type="entry name" value="Ig-like_fold"/>
</dbReference>
<dbReference type="Gene3D" id="2.60.40.10">
    <property type="entry name" value="Immunoglobulins"/>
    <property type="match status" value="5"/>
</dbReference>
<dbReference type="PATRIC" id="fig|394096.3.peg.6680"/>
<dbReference type="InterPro" id="IPR032179">
    <property type="entry name" value="Cry22Aa_Ig-like"/>
</dbReference>
<dbReference type="GO" id="GO:0001784">
    <property type="term" value="F:phosphotyrosine residue binding"/>
    <property type="evidence" value="ECO:0007669"/>
    <property type="project" value="TreeGrafter"/>
</dbReference>
<feature type="domain" description="Pesticidal crystal protein Cry22Aa Ig-like" evidence="4">
    <location>
        <begin position="302"/>
        <end position="372"/>
    </location>
</feature>
<dbReference type="Pfam" id="PF20597">
    <property type="entry name" value="pAdhesive_15"/>
    <property type="match status" value="1"/>
</dbReference>
<name>A0A085W8C3_9BACT</name>
<keyword evidence="7" id="KW-1185">Reference proteome</keyword>
<dbReference type="STRING" id="394096.DB31_2348"/>
<organism evidence="6 7">
    <name type="scientific">Hyalangium minutum</name>
    <dbReference type="NCBI Taxonomy" id="394096"/>
    <lineage>
        <taxon>Bacteria</taxon>
        <taxon>Pseudomonadati</taxon>
        <taxon>Myxococcota</taxon>
        <taxon>Myxococcia</taxon>
        <taxon>Myxococcales</taxon>
        <taxon>Cystobacterineae</taxon>
        <taxon>Archangiaceae</taxon>
        <taxon>Hyalangium</taxon>
    </lineage>
</organism>
<dbReference type="RefSeq" id="WP_083968964.1">
    <property type="nucleotide sequence ID" value="NZ_JMCB01000015.1"/>
</dbReference>
<dbReference type="Pfam" id="PF16403">
    <property type="entry name" value="Bact_surface_Ig-like"/>
    <property type="match status" value="5"/>
</dbReference>
<evidence type="ECO:0000313" key="7">
    <source>
        <dbReference type="Proteomes" id="UP000028725"/>
    </source>
</evidence>
<dbReference type="InterPro" id="IPR051846">
    <property type="entry name" value="SH2_domain_adapters"/>
</dbReference>
<dbReference type="Proteomes" id="UP000028725">
    <property type="component" value="Unassembled WGS sequence"/>
</dbReference>
<keyword evidence="1" id="KW-0727">SH2 domain</keyword>